<keyword evidence="5" id="KW-0233">DNA recombination</keyword>
<dbReference type="PANTHER" id="PTHR30405">
    <property type="entry name" value="TRANSPOSASE"/>
    <property type="match status" value="1"/>
</dbReference>
<evidence type="ECO:0000313" key="9">
    <source>
        <dbReference type="Proteomes" id="UP000001412"/>
    </source>
</evidence>
<dbReference type="OrthoDB" id="4278026at2"/>
<keyword evidence="3" id="KW-0815">Transposition</keyword>
<geneLocation type="plasmid" evidence="8 9">
    <name>pE88</name>
</geneLocation>
<dbReference type="AlphaFoldDB" id="Q899Z7"/>
<comment type="similarity">
    <text evidence="2">In the N-terminal section; belongs to the transposase 2 family.</text>
</comment>
<evidence type="ECO:0000256" key="3">
    <source>
        <dbReference type="ARBA" id="ARBA00022578"/>
    </source>
</evidence>
<dbReference type="GO" id="GO:0032196">
    <property type="term" value="P:transposition"/>
    <property type="evidence" value="ECO:0007669"/>
    <property type="project" value="UniProtKB-KW"/>
</dbReference>
<sequence length="379" mass="43601">MCQLLVVLHFQQLNNILKIKKHHKGNDTVQLTIKIKLIPMKEQKLHIQDTCLEYIKTVNDIVSLMVAENKSLKLTSKDIIANLPSAVKNQAIRDSKSVYSKYKKTKIQNFLKKPMCIWNNQNYSIGENYIAFPVMINGKSKKIKVKAIIEQYQKDLLTNKLGTLRITKKANKLMAQISIDVVEKENVNNKAMGIDLGLKIPAVAVTEDKKVKFFGNGRQNKYIKRKYRSLRKKLGKAKKINKIKSINDKEQRYMKDQDHKISRGIVNFAIQNNISVIRLEKLTNIRNTAKTNRKNEKNLHTWSFYRLAQYIEYKALLEGIKIEYVNPCNTSKQCPICGKLNTAKDRKYQCSCGYKAHRDLNACINIINATVVDGNSLQA</sequence>
<dbReference type="EMBL" id="AF528097">
    <property type="protein sequence ID" value="AAO37433.1"/>
    <property type="molecule type" value="Genomic_DNA"/>
</dbReference>
<dbReference type="InterPro" id="IPR051399">
    <property type="entry name" value="RNA-guided_DNA_endo/Transpos"/>
</dbReference>
<dbReference type="HOGENOM" id="CLU_032903_3_1_9"/>
<evidence type="ECO:0000256" key="2">
    <source>
        <dbReference type="ARBA" id="ARBA00011044"/>
    </source>
</evidence>
<dbReference type="Pfam" id="PF01385">
    <property type="entry name" value="OrfB_IS605"/>
    <property type="match status" value="1"/>
</dbReference>
<protein>
    <submittedName>
        <fullName evidence="8">Transposase</fullName>
    </submittedName>
</protein>
<comment type="similarity">
    <text evidence="1">In the C-terminal section; belongs to the transposase 35 family.</text>
</comment>
<dbReference type="KEGG" id="ctc:CTC_p39"/>
<evidence type="ECO:0000256" key="5">
    <source>
        <dbReference type="ARBA" id="ARBA00023172"/>
    </source>
</evidence>
<dbReference type="NCBIfam" id="TIGR01766">
    <property type="entry name" value="IS200/IS605 family accessory protein TnpB-like domain"/>
    <property type="match status" value="1"/>
</dbReference>
<dbReference type="GO" id="GO:0003677">
    <property type="term" value="F:DNA binding"/>
    <property type="evidence" value="ECO:0007669"/>
    <property type="project" value="UniProtKB-KW"/>
</dbReference>
<keyword evidence="4" id="KW-0238">DNA-binding</keyword>
<evidence type="ECO:0000313" key="8">
    <source>
        <dbReference type="EMBL" id="AAO37433.1"/>
    </source>
</evidence>
<organism evidence="8 9">
    <name type="scientific">Clostridium tetani (strain Massachusetts / E88)</name>
    <dbReference type="NCBI Taxonomy" id="212717"/>
    <lineage>
        <taxon>Bacteria</taxon>
        <taxon>Bacillati</taxon>
        <taxon>Bacillota</taxon>
        <taxon>Clostridia</taxon>
        <taxon>Eubacteriales</taxon>
        <taxon>Clostridiaceae</taxon>
        <taxon>Clostridium</taxon>
    </lineage>
</organism>
<keyword evidence="8" id="KW-0614">Plasmid</keyword>
<evidence type="ECO:0000256" key="1">
    <source>
        <dbReference type="ARBA" id="ARBA00008761"/>
    </source>
</evidence>
<feature type="domain" description="Probable transposase IS891/IS1136/IS1341" evidence="6">
    <location>
        <begin position="179"/>
        <end position="285"/>
    </location>
</feature>
<dbReference type="GO" id="GO:0006310">
    <property type="term" value="P:DNA recombination"/>
    <property type="evidence" value="ECO:0007669"/>
    <property type="project" value="UniProtKB-KW"/>
</dbReference>
<accession>Q899Z7</accession>
<name>Q899Z7_CLOTE</name>
<dbReference type="InterPro" id="IPR010095">
    <property type="entry name" value="Cas12f1-like_TNB"/>
</dbReference>
<dbReference type="Proteomes" id="UP000001412">
    <property type="component" value="Plasmid pE88"/>
</dbReference>
<dbReference type="NCBIfam" id="NF040570">
    <property type="entry name" value="guided_TnpB"/>
    <property type="match status" value="1"/>
</dbReference>
<feature type="domain" description="Cas12f1-like TNB" evidence="7">
    <location>
        <begin position="304"/>
        <end position="366"/>
    </location>
</feature>
<proteinExistence type="inferred from homology"/>
<dbReference type="InterPro" id="IPR001959">
    <property type="entry name" value="Transposase"/>
</dbReference>
<evidence type="ECO:0000259" key="7">
    <source>
        <dbReference type="Pfam" id="PF07282"/>
    </source>
</evidence>
<keyword evidence="9" id="KW-1185">Reference proteome</keyword>
<gene>
    <name evidence="8" type="ordered locus">CTC_p39</name>
</gene>
<dbReference type="Pfam" id="PF07282">
    <property type="entry name" value="Cas12f1-like_TNB"/>
    <property type="match status" value="1"/>
</dbReference>
<evidence type="ECO:0000259" key="6">
    <source>
        <dbReference type="Pfam" id="PF01385"/>
    </source>
</evidence>
<reference evidence="8 9" key="1">
    <citation type="journal article" date="2003" name="Proc. Natl. Acad. Sci. U.S.A.">
        <title>The genome sequence of Clostridium tetani, the causative agent of tetanus disease.</title>
        <authorList>
            <person name="Brueggemann H."/>
            <person name="Baumer S."/>
            <person name="Fricke W.F."/>
            <person name="Wiezer A."/>
            <person name="Liesegang H."/>
            <person name="Decker I."/>
            <person name="Herzberg C."/>
            <person name="Martinez-Arias R."/>
            <person name="Merkl R."/>
            <person name="Henne A."/>
            <person name="Gottschalk G."/>
        </authorList>
    </citation>
    <scope>NUCLEOTIDE SEQUENCE [LARGE SCALE GENOMIC DNA]</scope>
    <source>
        <strain evidence="9">Massachusetts / E88</strain>
        <plasmid evidence="8 9">pE88</plasmid>
    </source>
</reference>
<evidence type="ECO:0000256" key="4">
    <source>
        <dbReference type="ARBA" id="ARBA00023125"/>
    </source>
</evidence>
<dbReference type="PANTHER" id="PTHR30405:SF11">
    <property type="entry name" value="RNA-GUIDED DNA ENDONUCLEASE RV2885C-RELATED"/>
    <property type="match status" value="1"/>
</dbReference>